<protein>
    <submittedName>
        <fullName evidence="2">Uncharacterized protein</fullName>
    </submittedName>
</protein>
<dbReference type="Proteomes" id="UP000640786">
    <property type="component" value="Unassembled WGS sequence"/>
</dbReference>
<name>A0ABR8R8C1_9BACI</name>
<feature type="transmembrane region" description="Helical" evidence="1">
    <location>
        <begin position="32"/>
        <end position="50"/>
    </location>
</feature>
<evidence type="ECO:0000313" key="2">
    <source>
        <dbReference type="EMBL" id="MBD7943910.1"/>
    </source>
</evidence>
<accession>A0ABR8R8C1</accession>
<keyword evidence="1" id="KW-1133">Transmembrane helix</keyword>
<organism evidence="2 3">
    <name type="scientific">Psychrobacillus faecigallinarum</name>
    <dbReference type="NCBI Taxonomy" id="2762235"/>
    <lineage>
        <taxon>Bacteria</taxon>
        <taxon>Bacillati</taxon>
        <taxon>Bacillota</taxon>
        <taxon>Bacilli</taxon>
        <taxon>Bacillales</taxon>
        <taxon>Bacillaceae</taxon>
        <taxon>Psychrobacillus</taxon>
    </lineage>
</organism>
<keyword evidence="3" id="KW-1185">Reference proteome</keyword>
<gene>
    <name evidence="2" type="ORF">H9650_07235</name>
</gene>
<comment type="caution">
    <text evidence="2">The sequence shown here is derived from an EMBL/GenBank/DDBJ whole genome shotgun (WGS) entry which is preliminary data.</text>
</comment>
<proteinExistence type="predicted"/>
<keyword evidence="1" id="KW-0472">Membrane</keyword>
<reference evidence="2 3" key="1">
    <citation type="submission" date="2020-08" db="EMBL/GenBank/DDBJ databases">
        <title>A Genomic Blueprint of the Chicken Gut Microbiome.</title>
        <authorList>
            <person name="Gilroy R."/>
            <person name="Ravi A."/>
            <person name="Getino M."/>
            <person name="Pursley I."/>
            <person name="Horton D.L."/>
            <person name="Alikhan N.-F."/>
            <person name="Baker D."/>
            <person name="Gharbi K."/>
            <person name="Hall N."/>
            <person name="Watson M."/>
            <person name="Adriaenssens E.M."/>
            <person name="Foster-Nyarko E."/>
            <person name="Jarju S."/>
            <person name="Secka A."/>
            <person name="Antonio M."/>
            <person name="Oren A."/>
            <person name="Chaudhuri R."/>
            <person name="La Ragione R.M."/>
            <person name="Hildebrand F."/>
            <person name="Pallen M.J."/>
        </authorList>
    </citation>
    <scope>NUCLEOTIDE SEQUENCE [LARGE SCALE GENOMIC DNA]</scope>
    <source>
        <strain evidence="2 3">Sa2BUA9</strain>
    </source>
</reference>
<keyword evidence="1" id="KW-0812">Transmembrane</keyword>
<dbReference type="RefSeq" id="WP_191696878.1">
    <property type="nucleotide sequence ID" value="NZ_JACSQO010000002.1"/>
</dbReference>
<evidence type="ECO:0000256" key="1">
    <source>
        <dbReference type="SAM" id="Phobius"/>
    </source>
</evidence>
<dbReference type="EMBL" id="JACSQO010000002">
    <property type="protein sequence ID" value="MBD7943910.1"/>
    <property type="molecule type" value="Genomic_DNA"/>
</dbReference>
<feature type="transmembrane region" description="Helical" evidence="1">
    <location>
        <begin position="6"/>
        <end position="25"/>
    </location>
</feature>
<evidence type="ECO:0000313" key="3">
    <source>
        <dbReference type="Proteomes" id="UP000640786"/>
    </source>
</evidence>
<sequence>MVDFSALLYGILLIVIIGEILSILIEQLDKERTGFFIKLSIIVWIISFFFI</sequence>